<dbReference type="OrthoDB" id="154999at2"/>
<dbReference type="Proteomes" id="UP000002368">
    <property type="component" value="Chromosome"/>
</dbReference>
<dbReference type="EMBL" id="CP002017">
    <property type="protein sequence ID" value="ADG06917.1"/>
    <property type="molecule type" value="Genomic_DNA"/>
</dbReference>
<organism evidence="1 2">
    <name type="scientific">Kyrpidia tusciae (strain DSM 2912 / NBRC 15312 / T2)</name>
    <name type="common">Bacillus tusciae</name>
    <dbReference type="NCBI Taxonomy" id="562970"/>
    <lineage>
        <taxon>Bacteria</taxon>
        <taxon>Bacillati</taxon>
        <taxon>Bacillota</taxon>
        <taxon>Bacilli</taxon>
        <taxon>Bacillales</taxon>
        <taxon>Alicyclobacillaceae</taxon>
        <taxon>Kyrpidia</taxon>
    </lineage>
</organism>
<proteinExistence type="predicted"/>
<evidence type="ECO:0000313" key="1">
    <source>
        <dbReference type="EMBL" id="ADG06917.1"/>
    </source>
</evidence>
<dbReference type="KEGG" id="bts:Btus_2245"/>
<keyword evidence="2" id="KW-1185">Reference proteome</keyword>
<dbReference type="eggNOG" id="ENOG50335UD">
    <property type="taxonomic scope" value="Bacteria"/>
</dbReference>
<dbReference type="STRING" id="562970.Btus_2245"/>
<accession>D5WRW5</accession>
<dbReference type="RefSeq" id="WP_013076200.1">
    <property type="nucleotide sequence ID" value="NC_014098.1"/>
</dbReference>
<protein>
    <submittedName>
        <fullName evidence="1">Uncharacterized protein</fullName>
    </submittedName>
</protein>
<gene>
    <name evidence="1" type="ordered locus">Btus_2245</name>
</gene>
<evidence type="ECO:0000313" key="2">
    <source>
        <dbReference type="Proteomes" id="UP000002368"/>
    </source>
</evidence>
<name>D5WRW5_KYRT2</name>
<sequence>MKGLSRDHFFNEIVERVQRSRCGPNDVTILGGMCGSGDLEAFFGAWRFADMPYRIWEWTEAIVFAKDAPLKDAALLERGRLFGGGGDLMVRRHGETFQWRFVGPPGVRILDGAAFGMGEVEDYWASHTGVVFHQYEETALLWGVWDGERWKESRVGGAALDYPVDHPMKGRRVQLHYRVFSRSGQVEFVWYTGLSEWRGSDNGEREN</sequence>
<dbReference type="HOGENOM" id="CLU_1324950_0_0_9"/>
<dbReference type="AlphaFoldDB" id="D5WRW5"/>
<reference evidence="1 2" key="1">
    <citation type="journal article" date="2011" name="Stand. Genomic Sci.">
        <title>Complete genome sequence of the thermophilic, hydrogen-oxidizing Bacillus tusciae type strain (T2) and reclassification in the new genus, Kyrpidia gen. nov. as Kyrpidia tusciae comb. nov. and emendation of the family Alicyclobacillaceae da Costa and Rainey, 2010.</title>
        <authorList>
            <person name="Klenk H.P."/>
            <person name="Lapidus A."/>
            <person name="Chertkov O."/>
            <person name="Copeland A."/>
            <person name="Del Rio T.G."/>
            <person name="Nolan M."/>
            <person name="Lucas S."/>
            <person name="Chen F."/>
            <person name="Tice H."/>
            <person name="Cheng J.F."/>
            <person name="Han C."/>
            <person name="Bruce D."/>
            <person name="Goodwin L."/>
            <person name="Pitluck S."/>
            <person name="Pati A."/>
            <person name="Ivanova N."/>
            <person name="Mavromatis K."/>
            <person name="Daum C."/>
            <person name="Chen A."/>
            <person name="Palaniappan K."/>
            <person name="Chang Y.J."/>
            <person name="Land M."/>
            <person name="Hauser L."/>
            <person name="Jeffries C.D."/>
            <person name="Detter J.C."/>
            <person name="Rohde M."/>
            <person name="Abt B."/>
            <person name="Pukall R."/>
            <person name="Goker M."/>
            <person name="Bristow J."/>
            <person name="Markowitz V."/>
            <person name="Hugenholtz P."/>
            <person name="Eisen J.A."/>
        </authorList>
    </citation>
    <scope>NUCLEOTIDE SEQUENCE [LARGE SCALE GENOMIC DNA]</scope>
    <source>
        <strain evidence="1 2">DSM 2912</strain>
    </source>
</reference>